<evidence type="ECO:0000313" key="2">
    <source>
        <dbReference type="EMBL" id="MBB3150882.1"/>
    </source>
</evidence>
<feature type="transmembrane region" description="Helical" evidence="1">
    <location>
        <begin position="330"/>
        <end position="349"/>
    </location>
</feature>
<dbReference type="InterPro" id="IPR018580">
    <property type="entry name" value="Uncharacterised_YfhO"/>
</dbReference>
<dbReference type="Proteomes" id="UP000518605">
    <property type="component" value="Unassembled WGS sequence"/>
</dbReference>
<feature type="transmembrane region" description="Helical" evidence="1">
    <location>
        <begin position="76"/>
        <end position="94"/>
    </location>
</feature>
<feature type="transmembrane region" description="Helical" evidence="1">
    <location>
        <begin position="305"/>
        <end position="323"/>
    </location>
</feature>
<feature type="transmembrane region" description="Helical" evidence="1">
    <location>
        <begin position="186"/>
        <end position="210"/>
    </location>
</feature>
<dbReference type="PANTHER" id="PTHR38454:SF1">
    <property type="entry name" value="INTEGRAL MEMBRANE PROTEIN"/>
    <property type="match status" value="1"/>
</dbReference>
<feature type="transmembrane region" description="Helical" evidence="1">
    <location>
        <begin position="393"/>
        <end position="414"/>
    </location>
</feature>
<dbReference type="EMBL" id="JACHXW010000002">
    <property type="protein sequence ID" value="MBB3150882.1"/>
    <property type="molecule type" value="Genomic_DNA"/>
</dbReference>
<comment type="caution">
    <text evidence="2">The sequence shown here is derived from an EMBL/GenBank/DDBJ whole genome shotgun (WGS) entry which is preliminary data.</text>
</comment>
<dbReference type="PANTHER" id="PTHR38454">
    <property type="entry name" value="INTEGRAL MEMBRANE PROTEIN-RELATED"/>
    <property type="match status" value="1"/>
</dbReference>
<feature type="transmembrane region" description="Helical" evidence="1">
    <location>
        <begin position="457"/>
        <end position="477"/>
    </location>
</feature>
<keyword evidence="1" id="KW-0472">Membrane</keyword>
<gene>
    <name evidence="2" type="ORF">FHS16_000916</name>
</gene>
<organism evidence="2 3">
    <name type="scientific">Paenibacillus endophyticus</name>
    <dbReference type="NCBI Taxonomy" id="1294268"/>
    <lineage>
        <taxon>Bacteria</taxon>
        <taxon>Bacillati</taxon>
        <taxon>Bacillota</taxon>
        <taxon>Bacilli</taxon>
        <taxon>Bacillales</taxon>
        <taxon>Paenibacillaceae</taxon>
        <taxon>Paenibacillus</taxon>
    </lineage>
</organism>
<feature type="transmembrane region" description="Helical" evidence="1">
    <location>
        <begin position="156"/>
        <end position="174"/>
    </location>
</feature>
<evidence type="ECO:0000313" key="3">
    <source>
        <dbReference type="Proteomes" id="UP000518605"/>
    </source>
</evidence>
<sequence>MTHSKHKYKNFLIVLGVVLLAAIIVYWNFITLKKLYIFNDTGSDTFDSYWPFLYDLNLKIKQGEIPFWSHNMGMGINYYATQIFLGDIFTYMFLLVGLDKLAYAFGLMAVFKILMTSFIFYKYVSYLKFTVIPIIITTLIYAFNGYLVLWGQHYQFMNVIVFAPLVLLGFERLMKQKKWGIFTLSIFFLAINSYYFLYVFSFFLFLYGISRYLLVNKFSIKGAIVLFSKSAFFYLLGLITASFMFLPTIYYVLSSPRVSGSLKMNIFQLADIQYYVSLIMRAFSNNSMGIANSFHGYINYYESPIVFSSIICFILIPQIFLHGSRKEKKIYLITYGLLLSMLLLPYFALLFNVFSKIDYRWTFGNIIFNIVILGHVLQNWVKNKFTLNMRIMYISFGFVIALGIISLSAGKYLLSWSVEQFVYSKTSILTAIIFCALYVLIFSIIQFAKTDRNKRILTFVLTSLIFIEVVNVSYVSVNDRMLLDSSYITQKQGYYDATQEAVRSIQSKDKEFYRISKTYNSRFLNDALIQEFNGFKEYNSLVQPSTIQFLQKMNVTIGGNYSLVSGLDNRVRLETLLNNKYYITNNDETPYGYEFFQNVNGLYVYKNKFALPFGYTYDHYIEASDFDQLDNMQKEEALFKGFIIENDDLEFDKSEYKKLEIDSIKFTPDETFNPELHAVVEDSSIIEADIVETVNGQASVEIITKDLIVENATLYWKSDFEEFSETKSVKFDVNKEQNSTEIPIGFVQNLRSLKIALPGTDSFSEIIEVKLNLKPAPYNEGDILKLGKDSFIATSISNNKIQGNIQLEKARMLFFSIPYDKGWIAKIDGVKQEIFELNYGFIGIALKEGSHIVELNYVPPMFNVGIILSLIGVIIICILIIREFYKRRTVK</sequence>
<feature type="transmembrane region" description="Helical" evidence="1">
    <location>
        <begin position="101"/>
        <end position="121"/>
    </location>
</feature>
<dbReference type="RefSeq" id="WP_183559264.1">
    <property type="nucleotide sequence ID" value="NZ_JACHXW010000002.1"/>
</dbReference>
<evidence type="ECO:0000256" key="1">
    <source>
        <dbReference type="SAM" id="Phobius"/>
    </source>
</evidence>
<dbReference type="AlphaFoldDB" id="A0A7W5G9E5"/>
<protein>
    <submittedName>
        <fullName evidence="2">Putative membrane protein YfhO</fullName>
    </submittedName>
</protein>
<reference evidence="2 3" key="1">
    <citation type="submission" date="2020-08" db="EMBL/GenBank/DDBJ databases">
        <title>Genomic Encyclopedia of Type Strains, Phase III (KMG-III): the genomes of soil and plant-associated and newly described type strains.</title>
        <authorList>
            <person name="Whitman W."/>
        </authorList>
    </citation>
    <scope>NUCLEOTIDE SEQUENCE [LARGE SCALE GENOMIC DNA]</scope>
    <source>
        <strain evidence="2 3">CECT 8234</strain>
    </source>
</reference>
<keyword evidence="3" id="KW-1185">Reference proteome</keyword>
<name>A0A7W5G9E5_9BACL</name>
<feature type="transmembrane region" description="Helical" evidence="1">
    <location>
        <begin position="231"/>
        <end position="253"/>
    </location>
</feature>
<feature type="transmembrane region" description="Helical" evidence="1">
    <location>
        <begin position="426"/>
        <end position="445"/>
    </location>
</feature>
<feature type="transmembrane region" description="Helical" evidence="1">
    <location>
        <begin position="861"/>
        <end position="881"/>
    </location>
</feature>
<feature type="transmembrane region" description="Helical" evidence="1">
    <location>
        <begin position="361"/>
        <end position="381"/>
    </location>
</feature>
<dbReference type="Pfam" id="PF09586">
    <property type="entry name" value="YfhO"/>
    <property type="match status" value="1"/>
</dbReference>
<feature type="transmembrane region" description="Helical" evidence="1">
    <location>
        <begin position="127"/>
        <end position="149"/>
    </location>
</feature>
<accession>A0A7W5G9E5</accession>
<proteinExistence type="predicted"/>
<keyword evidence="1" id="KW-0812">Transmembrane</keyword>
<feature type="transmembrane region" description="Helical" evidence="1">
    <location>
        <begin position="12"/>
        <end position="30"/>
    </location>
</feature>
<keyword evidence="1" id="KW-1133">Transmembrane helix</keyword>